<evidence type="ECO:0000256" key="5">
    <source>
        <dbReference type="ARBA" id="ARBA00022989"/>
    </source>
</evidence>
<sequence length="128" mass="13491">MKLPLLLAIAAGGAVGALGRHFAAGQAMKLLGTGFPWGTLLVNVLGSFIMGVLIEVFARFFHPSQELRAFLVVGLLGAFTTFSTFSLDVGLLHGRGELGLAALYVIVSVSLSIAALFFGFWLIRNVPA</sequence>
<comment type="catalytic activity">
    <reaction evidence="11">
        <text>fluoride(in) = fluoride(out)</text>
        <dbReference type="Rhea" id="RHEA:76159"/>
        <dbReference type="ChEBI" id="CHEBI:17051"/>
    </reaction>
    <physiologicalReaction direction="left-to-right" evidence="11">
        <dbReference type="Rhea" id="RHEA:76160"/>
    </physiologicalReaction>
</comment>
<comment type="subcellular location">
    <subcellularLocation>
        <location evidence="1 12">Cell membrane</location>
        <topology evidence="1 12">Multi-pass membrane protein</topology>
    </subcellularLocation>
</comment>
<dbReference type="NCBIfam" id="NF010791">
    <property type="entry name" value="PRK14195.1"/>
    <property type="match status" value="1"/>
</dbReference>
<keyword evidence="6 12" id="KW-0915">Sodium</keyword>
<keyword evidence="14" id="KW-1185">Reference proteome</keyword>
<keyword evidence="8 12" id="KW-0472">Membrane</keyword>
<keyword evidence="7 12" id="KW-0406">Ion transport</keyword>
<evidence type="ECO:0000256" key="1">
    <source>
        <dbReference type="ARBA" id="ARBA00004651"/>
    </source>
</evidence>
<dbReference type="PANTHER" id="PTHR28259:SF1">
    <property type="entry name" value="FLUORIDE EXPORT PROTEIN 1-RELATED"/>
    <property type="match status" value="1"/>
</dbReference>
<comment type="function">
    <text evidence="12">Fluoride-specific ion channel. Important for reducing fluoride concentration in the cell, thus reducing its toxicity.</text>
</comment>
<dbReference type="AlphaFoldDB" id="A0A1Y6C926"/>
<evidence type="ECO:0000256" key="2">
    <source>
        <dbReference type="ARBA" id="ARBA00022475"/>
    </source>
</evidence>
<evidence type="ECO:0000256" key="10">
    <source>
        <dbReference type="ARBA" id="ARBA00035120"/>
    </source>
</evidence>
<reference evidence="13 14" key="1">
    <citation type="submission" date="2017-04" db="EMBL/GenBank/DDBJ databases">
        <authorList>
            <person name="Afonso C.L."/>
            <person name="Miller P.J."/>
            <person name="Scott M.A."/>
            <person name="Spackman E."/>
            <person name="Goraichik I."/>
            <person name="Dimitrov K.M."/>
            <person name="Suarez D.L."/>
            <person name="Swayne D.E."/>
        </authorList>
    </citation>
    <scope>NUCLEOTIDE SEQUENCE [LARGE SCALE GENOMIC DNA]</scope>
    <source>
        <strain evidence="13 14">USBA 355</strain>
    </source>
</reference>
<evidence type="ECO:0000256" key="11">
    <source>
        <dbReference type="ARBA" id="ARBA00035585"/>
    </source>
</evidence>
<dbReference type="Pfam" id="PF02537">
    <property type="entry name" value="CRCB"/>
    <property type="match status" value="1"/>
</dbReference>
<dbReference type="GO" id="GO:0005886">
    <property type="term" value="C:plasma membrane"/>
    <property type="evidence" value="ECO:0007669"/>
    <property type="project" value="UniProtKB-SubCell"/>
</dbReference>
<evidence type="ECO:0000256" key="12">
    <source>
        <dbReference type="HAMAP-Rule" id="MF_00454"/>
    </source>
</evidence>
<protein>
    <recommendedName>
        <fullName evidence="12">Fluoride-specific ion channel FluC</fullName>
    </recommendedName>
</protein>
<dbReference type="STRING" id="560819.SAMN05428998_11536"/>
<keyword evidence="2 12" id="KW-1003">Cell membrane</keyword>
<dbReference type="GO" id="GO:0140114">
    <property type="term" value="P:cellular detoxification of fluoride"/>
    <property type="evidence" value="ECO:0007669"/>
    <property type="project" value="UniProtKB-UniRule"/>
</dbReference>
<dbReference type="Proteomes" id="UP000192917">
    <property type="component" value="Unassembled WGS sequence"/>
</dbReference>
<dbReference type="GO" id="GO:0046872">
    <property type="term" value="F:metal ion binding"/>
    <property type="evidence" value="ECO:0007669"/>
    <property type="project" value="UniProtKB-KW"/>
</dbReference>
<comment type="activity regulation">
    <text evidence="12">Na(+) is not transported, but it plays an essential structural role and its presence is essential for fluoride channel function.</text>
</comment>
<feature type="transmembrane region" description="Helical" evidence="12">
    <location>
        <begin position="98"/>
        <end position="123"/>
    </location>
</feature>
<evidence type="ECO:0000313" key="13">
    <source>
        <dbReference type="EMBL" id="SMF43138.1"/>
    </source>
</evidence>
<dbReference type="GO" id="GO:0062054">
    <property type="term" value="F:fluoride channel activity"/>
    <property type="evidence" value="ECO:0007669"/>
    <property type="project" value="UniProtKB-UniRule"/>
</dbReference>
<name>A0A1Y6C926_9PROT</name>
<dbReference type="PANTHER" id="PTHR28259">
    <property type="entry name" value="FLUORIDE EXPORT PROTEIN 1-RELATED"/>
    <property type="match status" value="1"/>
</dbReference>
<organism evidence="13 14">
    <name type="scientific">Tistlia consotensis USBA 355</name>
    <dbReference type="NCBI Taxonomy" id="560819"/>
    <lineage>
        <taxon>Bacteria</taxon>
        <taxon>Pseudomonadati</taxon>
        <taxon>Pseudomonadota</taxon>
        <taxon>Alphaproteobacteria</taxon>
        <taxon>Rhodospirillales</taxon>
        <taxon>Rhodovibrionaceae</taxon>
        <taxon>Tistlia</taxon>
    </lineage>
</organism>
<evidence type="ECO:0000256" key="3">
    <source>
        <dbReference type="ARBA" id="ARBA00022519"/>
    </source>
</evidence>
<evidence type="ECO:0000313" key="14">
    <source>
        <dbReference type="Proteomes" id="UP000192917"/>
    </source>
</evidence>
<evidence type="ECO:0000256" key="6">
    <source>
        <dbReference type="ARBA" id="ARBA00023053"/>
    </source>
</evidence>
<gene>
    <name evidence="12" type="primary">fluC</name>
    <name evidence="12" type="synonym">crcB</name>
    <name evidence="13" type="ORF">SAMN05428998_11536</name>
</gene>
<keyword evidence="9 12" id="KW-0407">Ion channel</keyword>
<evidence type="ECO:0000256" key="4">
    <source>
        <dbReference type="ARBA" id="ARBA00022692"/>
    </source>
</evidence>
<evidence type="ECO:0000256" key="9">
    <source>
        <dbReference type="ARBA" id="ARBA00023303"/>
    </source>
</evidence>
<comment type="similarity">
    <text evidence="10 12">Belongs to the fluoride channel Fluc/FEX (TC 1.A.43) family.</text>
</comment>
<proteinExistence type="inferred from homology"/>
<evidence type="ECO:0000256" key="7">
    <source>
        <dbReference type="ARBA" id="ARBA00023065"/>
    </source>
</evidence>
<dbReference type="EMBL" id="FWZX01000015">
    <property type="protein sequence ID" value="SMF43138.1"/>
    <property type="molecule type" value="Genomic_DNA"/>
</dbReference>
<dbReference type="HAMAP" id="MF_00454">
    <property type="entry name" value="FluC"/>
    <property type="match status" value="1"/>
</dbReference>
<keyword evidence="3" id="KW-0997">Cell inner membrane</keyword>
<dbReference type="InterPro" id="IPR003691">
    <property type="entry name" value="FluC"/>
</dbReference>
<feature type="transmembrane region" description="Helical" evidence="12">
    <location>
        <begin position="69"/>
        <end position="92"/>
    </location>
</feature>
<feature type="binding site" evidence="12">
    <location>
        <position position="80"/>
    </location>
    <ligand>
        <name>Na(+)</name>
        <dbReference type="ChEBI" id="CHEBI:29101"/>
        <note>structural</note>
    </ligand>
</feature>
<dbReference type="RefSeq" id="WP_085124002.1">
    <property type="nucleotide sequence ID" value="NZ_FWZX01000015.1"/>
</dbReference>
<evidence type="ECO:0000256" key="8">
    <source>
        <dbReference type="ARBA" id="ARBA00023136"/>
    </source>
</evidence>
<keyword evidence="12" id="KW-0813">Transport</keyword>
<feature type="binding site" evidence="12">
    <location>
        <position position="77"/>
    </location>
    <ligand>
        <name>Na(+)</name>
        <dbReference type="ChEBI" id="CHEBI:29101"/>
        <note>structural</note>
    </ligand>
</feature>
<feature type="transmembrane region" description="Helical" evidence="12">
    <location>
        <begin position="35"/>
        <end position="57"/>
    </location>
</feature>
<keyword evidence="4 12" id="KW-0812">Transmembrane</keyword>
<keyword evidence="12" id="KW-0479">Metal-binding</keyword>
<dbReference type="NCBIfam" id="TIGR00494">
    <property type="entry name" value="crcB"/>
    <property type="match status" value="1"/>
</dbReference>
<keyword evidence="5 12" id="KW-1133">Transmembrane helix</keyword>
<accession>A0A1Y6C926</accession>